<dbReference type="Proteomes" id="UP001176941">
    <property type="component" value="Chromosome 1"/>
</dbReference>
<reference evidence="1" key="1">
    <citation type="submission" date="2023-04" db="EMBL/GenBank/DDBJ databases">
        <authorList>
            <consortium name="ELIXIR-Norway"/>
        </authorList>
    </citation>
    <scope>NUCLEOTIDE SEQUENCE [LARGE SCALE GENOMIC DNA]</scope>
</reference>
<proteinExistence type="predicted"/>
<accession>A0ABN8XU46</accession>
<keyword evidence="2" id="KW-1185">Reference proteome</keyword>
<name>A0ABN8XU46_RANTA</name>
<evidence type="ECO:0000313" key="2">
    <source>
        <dbReference type="Proteomes" id="UP001176941"/>
    </source>
</evidence>
<sequence length="219" mass="22884">MQGGARSWVFPDQSGAEVRVCPVSGGMRDGHGRAALRTISGWGGDSALPQRPLREGSCGPASSKDALSLSVSHLDVAFLPLRSKPSNLLLAPPFPSFSPGSQLFPSVSLPSRAVEPRAAHLSLCTCFLAHDRVGSSTPHVEVVTTEESRAQGPEGTARPLAGLATLTAVSAAARQTEIWTGVLLLCEQQEALLGLGVPDVRRPTAPHLPVTALRHLAPT</sequence>
<protein>
    <submittedName>
        <fullName evidence="1">Uncharacterized protein</fullName>
    </submittedName>
</protein>
<dbReference type="EMBL" id="OX459937">
    <property type="protein sequence ID" value="CAI9152636.1"/>
    <property type="molecule type" value="Genomic_DNA"/>
</dbReference>
<evidence type="ECO:0000313" key="1">
    <source>
        <dbReference type="EMBL" id="CAI9152636.1"/>
    </source>
</evidence>
<gene>
    <name evidence="1" type="ORF">MRATA1EN1_LOCUS1598</name>
</gene>
<organism evidence="1 2">
    <name type="scientific">Rangifer tarandus platyrhynchus</name>
    <name type="common">Svalbard reindeer</name>
    <dbReference type="NCBI Taxonomy" id="3082113"/>
    <lineage>
        <taxon>Eukaryota</taxon>
        <taxon>Metazoa</taxon>
        <taxon>Chordata</taxon>
        <taxon>Craniata</taxon>
        <taxon>Vertebrata</taxon>
        <taxon>Euteleostomi</taxon>
        <taxon>Mammalia</taxon>
        <taxon>Eutheria</taxon>
        <taxon>Laurasiatheria</taxon>
        <taxon>Artiodactyla</taxon>
        <taxon>Ruminantia</taxon>
        <taxon>Pecora</taxon>
        <taxon>Cervidae</taxon>
        <taxon>Odocoileinae</taxon>
        <taxon>Rangifer</taxon>
    </lineage>
</organism>